<dbReference type="OrthoDB" id="441221at2759"/>
<feature type="compositionally biased region" description="Basic and acidic residues" evidence="1">
    <location>
        <begin position="285"/>
        <end position="296"/>
    </location>
</feature>
<accession>A0A1Q9C0M9</accession>
<name>A0A1Q9C0M9_SYMMI</name>
<comment type="caution">
    <text evidence="2">The sequence shown here is derived from an EMBL/GenBank/DDBJ whole genome shotgun (WGS) entry which is preliminary data.</text>
</comment>
<dbReference type="EMBL" id="LSRX01002012">
    <property type="protein sequence ID" value="OLP76481.1"/>
    <property type="molecule type" value="Genomic_DNA"/>
</dbReference>
<dbReference type="Proteomes" id="UP000186817">
    <property type="component" value="Unassembled WGS sequence"/>
</dbReference>
<organism evidence="2 3">
    <name type="scientific">Symbiodinium microadriaticum</name>
    <name type="common">Dinoflagellate</name>
    <name type="synonym">Zooxanthella microadriatica</name>
    <dbReference type="NCBI Taxonomy" id="2951"/>
    <lineage>
        <taxon>Eukaryota</taxon>
        <taxon>Sar</taxon>
        <taxon>Alveolata</taxon>
        <taxon>Dinophyceae</taxon>
        <taxon>Suessiales</taxon>
        <taxon>Symbiodiniaceae</taxon>
        <taxon>Symbiodinium</taxon>
    </lineage>
</organism>
<feature type="region of interest" description="Disordered" evidence="1">
    <location>
        <begin position="277"/>
        <end position="308"/>
    </location>
</feature>
<protein>
    <submittedName>
        <fullName evidence="2">Uncharacterized protein</fullName>
    </submittedName>
</protein>
<evidence type="ECO:0000313" key="3">
    <source>
        <dbReference type="Proteomes" id="UP000186817"/>
    </source>
</evidence>
<gene>
    <name evidence="2" type="ORF">AK812_SmicGene43578</name>
</gene>
<sequence length="591" mass="66092">MLPIAAVTPSLVQSTMEDAHGIYNGYICRSAKTQSSRFQQDGTGRMRDVRLVDAFRSLGLKLAYENRRRTIDVAKDSAIHEPGLFILFAASSPVDVNELTGEGAEAVGLNVATSMDVDEAAVNERSGWPAGRESLVGAVLLEHPRDRVFEATHVFASNLMAIATSMTVTGLIHQYSEEFEPDVALTKMKSGKQWPRTEYLNPSVSLPSIANMLLGWAAGTKQIWCICFDRDLAGPIDLVVKDKDTNVFHLIVPDMQATVAKLMQCCRDKKAAVSVQQADGVPEASDDRVGSEHMPARQDSQGDVPDTVPFRVMLTGQDREKDDMEVALEELMIEEDDNKRTCAGQEKKIDARVVEGDRHMRVHKGFLFVYDDDGCFMPFGGIPPGPPQTEDLKHLRMLTRMFSLLVEWCETEDRRSSTGKFLRHYPDHEKDGIFEGDPSLNKFLSTSQVQEEDGLGNLLAAGQDSADEREEKDNEWVNLRNYMTAYMLAKEMDVMTYHEFKKMTFKPGEHPNLSKVAMWDQLKDKDVVRTGIIRHKSSKEKPGAYIPKMSFAKQHCDICPQPALDAVRMQFDEEHDIGLAKNMPTAAVVEV</sequence>
<evidence type="ECO:0000313" key="2">
    <source>
        <dbReference type="EMBL" id="OLP76481.1"/>
    </source>
</evidence>
<reference evidence="2 3" key="1">
    <citation type="submission" date="2016-02" db="EMBL/GenBank/DDBJ databases">
        <title>Genome analysis of coral dinoflagellate symbionts highlights evolutionary adaptations to a symbiotic lifestyle.</title>
        <authorList>
            <person name="Aranda M."/>
            <person name="Li Y."/>
            <person name="Liew Y.J."/>
            <person name="Baumgarten S."/>
            <person name="Simakov O."/>
            <person name="Wilson M."/>
            <person name="Piel J."/>
            <person name="Ashoor H."/>
            <person name="Bougouffa S."/>
            <person name="Bajic V.B."/>
            <person name="Ryu T."/>
            <person name="Ravasi T."/>
            <person name="Bayer T."/>
            <person name="Micklem G."/>
            <person name="Kim H."/>
            <person name="Bhak J."/>
            <person name="Lajeunesse T.C."/>
            <person name="Voolstra C.R."/>
        </authorList>
    </citation>
    <scope>NUCLEOTIDE SEQUENCE [LARGE SCALE GENOMIC DNA]</scope>
    <source>
        <strain evidence="2 3">CCMP2467</strain>
    </source>
</reference>
<evidence type="ECO:0000256" key="1">
    <source>
        <dbReference type="SAM" id="MobiDB-lite"/>
    </source>
</evidence>
<keyword evidence="3" id="KW-1185">Reference proteome</keyword>
<dbReference type="AlphaFoldDB" id="A0A1Q9C0M9"/>
<proteinExistence type="predicted"/>